<protein>
    <submittedName>
        <fullName evidence="1">Uncharacterized protein</fullName>
    </submittedName>
</protein>
<dbReference type="VEuPathDB" id="FungiDB:NCU04893"/>
<proteinExistence type="predicted"/>
<dbReference type="EMBL" id="CM002239">
    <property type="protein sequence ID" value="EAA29166.3"/>
    <property type="molecule type" value="Genomic_DNA"/>
</dbReference>
<name>Q7S1E2_NEUCR</name>
<dbReference type="RefSeq" id="XP_958402.3">
    <property type="nucleotide sequence ID" value="XM_953309.3"/>
</dbReference>
<dbReference type="PaxDb" id="5141-EFNCRP00000004852"/>
<sequence length="101" mass="11124">MEETVFQLGGLDLTAAGSDVTIWDLQLWSVFQIRFHKTQSKGEDILASLGFLGESFNLGTQRHKRLCGAVACPSEGFTYEGGGVDYLRQNAICMPGHGKWK</sequence>
<dbReference type="HOGENOM" id="CLU_2306818_0_0_1"/>
<keyword evidence="2" id="KW-1185">Reference proteome</keyword>
<accession>Q7S1E2</accession>
<dbReference type="InParanoid" id="Q7S1E2"/>
<evidence type="ECO:0000313" key="1">
    <source>
        <dbReference type="EMBL" id="EAA29166.3"/>
    </source>
</evidence>
<gene>
    <name evidence="1" type="ORF">NCU04893</name>
</gene>
<dbReference type="Proteomes" id="UP000001805">
    <property type="component" value="Chromosome 4, Linkage Group IV"/>
</dbReference>
<dbReference type="KEGG" id="ncr:NCU04893"/>
<organism evidence="1 2">
    <name type="scientific">Neurospora crassa (strain ATCC 24698 / 74-OR23-1A / CBS 708.71 / DSM 1257 / FGSC 987)</name>
    <dbReference type="NCBI Taxonomy" id="367110"/>
    <lineage>
        <taxon>Eukaryota</taxon>
        <taxon>Fungi</taxon>
        <taxon>Dikarya</taxon>
        <taxon>Ascomycota</taxon>
        <taxon>Pezizomycotina</taxon>
        <taxon>Sordariomycetes</taxon>
        <taxon>Sordariomycetidae</taxon>
        <taxon>Sordariales</taxon>
        <taxon>Sordariaceae</taxon>
        <taxon>Neurospora</taxon>
    </lineage>
</organism>
<dbReference type="GeneID" id="3874549"/>
<reference evidence="1 2" key="1">
    <citation type="journal article" date="2003" name="Nature">
        <title>The genome sequence of the filamentous fungus Neurospora crassa.</title>
        <authorList>
            <person name="Galagan J.E."/>
            <person name="Calvo S.E."/>
            <person name="Borkovich K.A."/>
            <person name="Selker E.U."/>
            <person name="Read N.D."/>
            <person name="Jaffe D."/>
            <person name="FitzHugh W."/>
            <person name="Ma L.J."/>
            <person name="Smirnov S."/>
            <person name="Purcell S."/>
            <person name="Rehman B."/>
            <person name="Elkins T."/>
            <person name="Engels R."/>
            <person name="Wang S."/>
            <person name="Nielsen C.B."/>
            <person name="Butler J."/>
            <person name="Endrizzi M."/>
            <person name="Qui D."/>
            <person name="Ianakiev P."/>
            <person name="Bell-Pedersen D."/>
            <person name="Nelson M.A."/>
            <person name="Werner-Washburne M."/>
            <person name="Selitrennikoff C.P."/>
            <person name="Kinsey J.A."/>
            <person name="Braun E.L."/>
            <person name="Zelter A."/>
            <person name="Schulte U."/>
            <person name="Kothe G.O."/>
            <person name="Jedd G."/>
            <person name="Mewes W."/>
            <person name="Staben C."/>
            <person name="Marcotte E."/>
            <person name="Greenberg D."/>
            <person name="Roy A."/>
            <person name="Foley K."/>
            <person name="Naylor J."/>
            <person name="Stange-Thomann N."/>
            <person name="Barrett R."/>
            <person name="Gnerre S."/>
            <person name="Kamal M."/>
            <person name="Kamvysselis M."/>
            <person name="Mauceli E."/>
            <person name="Bielke C."/>
            <person name="Rudd S."/>
            <person name="Frishman D."/>
            <person name="Krystofova S."/>
            <person name="Rasmussen C."/>
            <person name="Metzenberg R.L."/>
            <person name="Perkins D.D."/>
            <person name="Kroken S."/>
            <person name="Cogoni C."/>
            <person name="Macino G."/>
            <person name="Catcheside D."/>
            <person name="Li W."/>
            <person name="Pratt R.J."/>
            <person name="Osmani S.A."/>
            <person name="DeSouza C.P."/>
            <person name="Glass L."/>
            <person name="Orbach M.J."/>
            <person name="Berglund J.A."/>
            <person name="Voelker R."/>
            <person name="Yarden O."/>
            <person name="Plamann M."/>
            <person name="Seiler S."/>
            <person name="Dunlap J."/>
            <person name="Radford A."/>
            <person name="Aramayo R."/>
            <person name="Natvig D.O."/>
            <person name="Alex L.A."/>
            <person name="Mannhaupt G."/>
            <person name="Ebbole D.J."/>
            <person name="Freitag M."/>
            <person name="Paulsen I."/>
            <person name="Sachs M.S."/>
            <person name="Lander E.S."/>
            <person name="Nusbaum C."/>
            <person name="Birren B."/>
        </authorList>
    </citation>
    <scope>NUCLEOTIDE SEQUENCE [LARGE SCALE GENOMIC DNA]</scope>
    <source>
        <strain evidence="2">ATCC 24698 / 74-OR23-1A / CBS 708.71 / DSM 1257 / FGSC 987</strain>
    </source>
</reference>
<evidence type="ECO:0000313" key="2">
    <source>
        <dbReference type="Proteomes" id="UP000001805"/>
    </source>
</evidence>
<dbReference type="AlphaFoldDB" id="Q7S1E2"/>